<evidence type="ECO:0000313" key="5">
    <source>
        <dbReference type="Proteomes" id="UP001182556"/>
    </source>
</evidence>
<keyword evidence="1" id="KW-0472">Membrane</keyword>
<keyword evidence="1" id="KW-1133">Transmembrane helix</keyword>
<evidence type="ECO:0000256" key="1">
    <source>
        <dbReference type="SAM" id="Phobius"/>
    </source>
</evidence>
<dbReference type="EMBL" id="JAODAN010000015">
    <property type="protein sequence ID" value="KAK1920622.1"/>
    <property type="molecule type" value="Genomic_DNA"/>
</dbReference>
<dbReference type="InterPro" id="IPR036259">
    <property type="entry name" value="MFS_trans_sf"/>
</dbReference>
<evidence type="ECO:0000313" key="2">
    <source>
        <dbReference type="EMBL" id="KAK1920579.1"/>
    </source>
</evidence>
<sequence length="99" mass="11426">MISDNELNCGLNTCFFFAGLSFILVVATCFVLPETAKRSPAELDELFEKKVKPWRFRQTVTEVQRCRLEQAAGNLEVRANQVPDLSCQRTKDTKSRKWR</sequence>
<feature type="transmembrane region" description="Helical" evidence="1">
    <location>
        <begin position="15"/>
        <end position="33"/>
    </location>
</feature>
<organism evidence="3 5">
    <name type="scientific">Papiliotrema laurentii</name>
    <name type="common">Cryptococcus laurentii</name>
    <dbReference type="NCBI Taxonomy" id="5418"/>
    <lineage>
        <taxon>Eukaryota</taxon>
        <taxon>Fungi</taxon>
        <taxon>Dikarya</taxon>
        <taxon>Basidiomycota</taxon>
        <taxon>Agaricomycotina</taxon>
        <taxon>Tremellomycetes</taxon>
        <taxon>Tremellales</taxon>
        <taxon>Rhynchogastremaceae</taxon>
        <taxon>Papiliotrema</taxon>
    </lineage>
</organism>
<reference evidence="3" key="1">
    <citation type="submission" date="2023-02" db="EMBL/GenBank/DDBJ databases">
        <title>Identification and recombinant expression of a fungal hydrolase from Papiliotrema laurentii that hydrolyzes apple cutin and clears colloidal polyester polyurethane.</title>
        <authorList>
            <consortium name="DOE Joint Genome Institute"/>
            <person name="Roman V.A."/>
            <person name="Bojanowski C."/>
            <person name="Crable B.R."/>
            <person name="Wagner D.N."/>
            <person name="Hung C.S."/>
            <person name="Nadeau L.J."/>
            <person name="Schratz L."/>
            <person name="Haridas S."/>
            <person name="Pangilinan J."/>
            <person name="Lipzen A."/>
            <person name="Na H."/>
            <person name="Yan M."/>
            <person name="Ng V."/>
            <person name="Grigoriev I.V."/>
            <person name="Spatafora J.W."/>
            <person name="Barlow D."/>
            <person name="Biffinger J."/>
            <person name="Kelley-Loughnane N."/>
            <person name="Varaljay V.A."/>
            <person name="Crookes-Goodson W.J."/>
        </authorList>
    </citation>
    <scope>NUCLEOTIDE SEQUENCE</scope>
    <source>
        <strain evidence="3">5307AH</strain>
    </source>
</reference>
<evidence type="ECO:0000313" key="4">
    <source>
        <dbReference type="EMBL" id="KAK1920622.1"/>
    </source>
</evidence>
<dbReference type="EMBL" id="JAODAN010000016">
    <property type="protein sequence ID" value="KAK1920599.1"/>
    <property type="molecule type" value="Genomic_DNA"/>
</dbReference>
<keyword evidence="1" id="KW-0812">Transmembrane</keyword>
<evidence type="ECO:0008006" key="6">
    <source>
        <dbReference type="Google" id="ProtNLM"/>
    </source>
</evidence>
<protein>
    <recommendedName>
        <fullName evidence="6">Major facilitator superfamily (MFS) profile domain-containing protein</fullName>
    </recommendedName>
</protein>
<comment type="caution">
    <text evidence="3">The sequence shown here is derived from an EMBL/GenBank/DDBJ whole genome shotgun (WGS) entry which is preliminary data.</text>
</comment>
<dbReference type="EMBL" id="JAODAN010000017">
    <property type="protein sequence ID" value="KAK1920579.1"/>
    <property type="molecule type" value="Genomic_DNA"/>
</dbReference>
<dbReference type="AlphaFoldDB" id="A0AAD9CRP4"/>
<dbReference type="Proteomes" id="UP001182556">
    <property type="component" value="Unassembled WGS sequence"/>
</dbReference>
<gene>
    <name evidence="4" type="ORF">DB88DRAFT_503076</name>
    <name evidence="3" type="ORF">DB88DRAFT_503288</name>
    <name evidence="2" type="ORF">DB88DRAFT_503452</name>
</gene>
<name>A0AAD9CRP4_PAPLA</name>
<dbReference type="Gene3D" id="1.20.1250.20">
    <property type="entry name" value="MFS general substrate transporter like domains"/>
    <property type="match status" value="1"/>
</dbReference>
<keyword evidence="5" id="KW-1185">Reference proteome</keyword>
<evidence type="ECO:0000313" key="3">
    <source>
        <dbReference type="EMBL" id="KAK1920599.1"/>
    </source>
</evidence>
<proteinExistence type="predicted"/>
<accession>A0AAD9CRP4</accession>